<dbReference type="KEGG" id="fsm:CCS41_04665"/>
<dbReference type="EMBL" id="CP021659">
    <property type="protein sequence ID" value="AWK15328.1"/>
    <property type="molecule type" value="Genomic_DNA"/>
</dbReference>
<reference evidence="1 2" key="1">
    <citation type="submission" date="2017-05" db="EMBL/GenBank/DDBJ databases">
        <title>Genome sequence of Candidatus Fukatsuia symbiotica and Candidatus Hamiltonella defensa from Acyrthosiphon pisum strain 5D.</title>
        <authorList>
            <person name="Patel V.A."/>
            <person name="Chevignon G."/>
            <person name="Russell J.A."/>
            <person name="Oliver K.M."/>
        </authorList>
    </citation>
    <scope>NUCLEOTIDE SEQUENCE [LARGE SCALE GENOMIC DNA]</scope>
    <source>
        <strain evidence="1 2">5D</strain>
    </source>
</reference>
<gene>
    <name evidence="1" type="ORF">CCS41_04665</name>
</gene>
<protein>
    <submittedName>
        <fullName evidence="1">Uncharacterized protein</fullName>
    </submittedName>
</protein>
<keyword evidence="2" id="KW-1185">Reference proteome</keyword>
<evidence type="ECO:0000313" key="2">
    <source>
        <dbReference type="Proteomes" id="UP000261875"/>
    </source>
</evidence>
<name>A0A2U8I8C5_9GAMM</name>
<dbReference type="RefSeq" id="WP_072551179.1">
    <property type="nucleotide sequence ID" value="NZ_FQSP02000145.1"/>
</dbReference>
<evidence type="ECO:0000313" key="1">
    <source>
        <dbReference type="EMBL" id="AWK15328.1"/>
    </source>
</evidence>
<accession>A0A2U8I8C5</accession>
<proteinExistence type="predicted"/>
<dbReference type="Proteomes" id="UP000261875">
    <property type="component" value="Chromosome"/>
</dbReference>
<dbReference type="AlphaFoldDB" id="A0A2U8I8C5"/>
<sequence length="16" mass="1952">MPPEFGPWKTVYTRDQ</sequence>
<organism evidence="1 2">
    <name type="scientific">Candidatus Fukatsuia symbiotica</name>
    <dbReference type="NCBI Taxonomy" id="1878942"/>
    <lineage>
        <taxon>Bacteria</taxon>
        <taxon>Pseudomonadati</taxon>
        <taxon>Pseudomonadota</taxon>
        <taxon>Gammaproteobacteria</taxon>
        <taxon>Enterobacterales</taxon>
        <taxon>Yersiniaceae</taxon>
        <taxon>Candidatus Fukatsuia</taxon>
    </lineage>
</organism>